<dbReference type="AlphaFoldDB" id="A0A843VGT5"/>
<name>A0A843VGT5_COLES</name>
<accession>A0A843VGT5</accession>
<dbReference type="Proteomes" id="UP000652761">
    <property type="component" value="Unassembled WGS sequence"/>
</dbReference>
<organism evidence="5 6">
    <name type="scientific">Colocasia esculenta</name>
    <name type="common">Wild taro</name>
    <name type="synonym">Arum esculentum</name>
    <dbReference type="NCBI Taxonomy" id="4460"/>
    <lineage>
        <taxon>Eukaryota</taxon>
        <taxon>Viridiplantae</taxon>
        <taxon>Streptophyta</taxon>
        <taxon>Embryophyta</taxon>
        <taxon>Tracheophyta</taxon>
        <taxon>Spermatophyta</taxon>
        <taxon>Magnoliopsida</taxon>
        <taxon>Liliopsida</taxon>
        <taxon>Araceae</taxon>
        <taxon>Aroideae</taxon>
        <taxon>Colocasieae</taxon>
        <taxon>Colocasia</taxon>
    </lineage>
</organism>
<dbReference type="SUPFAM" id="SSF47616">
    <property type="entry name" value="GST C-terminal domain-like"/>
    <property type="match status" value="1"/>
</dbReference>
<protein>
    <recommendedName>
        <fullName evidence="4">GST C-terminal domain-containing protein</fullName>
    </recommendedName>
</protein>
<evidence type="ECO:0000256" key="2">
    <source>
        <dbReference type="ARBA" id="ARBA00022575"/>
    </source>
</evidence>
<dbReference type="InterPro" id="IPR036282">
    <property type="entry name" value="Glutathione-S-Trfase_C_sf"/>
</dbReference>
<sequence length="195" mass="21756">MSKLKVYADRGSEPSRAIIIFCNHAILRYLACSSPGIADHWYPADVFAQAKINSVLDWHHSNLRRGGVALIRNSVLARAIGVPPNPEAAAEGEKLLSSSLSQIESFWLEGNSKFLCGLSRPSIADLSLVCQIMQLEFLNEEDRERILGPHEKVLQWIKNLKDETNPHFEEVHEVLAKVRALLQQMGSSTELASEL</sequence>
<dbReference type="FunFam" id="1.20.1050.10:FF:000039">
    <property type="entry name" value="Glutathione S-transferase theta-1"/>
    <property type="match status" value="1"/>
</dbReference>
<dbReference type="InterPro" id="IPR010987">
    <property type="entry name" value="Glutathione-S-Trfase_C-like"/>
</dbReference>
<dbReference type="EMBL" id="NMUH01001662">
    <property type="protein sequence ID" value="MQL94346.1"/>
    <property type="molecule type" value="Genomic_DNA"/>
</dbReference>
<evidence type="ECO:0000259" key="4">
    <source>
        <dbReference type="PROSITE" id="PS50405"/>
    </source>
</evidence>
<dbReference type="GO" id="GO:0009407">
    <property type="term" value="P:toxin catabolic process"/>
    <property type="evidence" value="ECO:0007669"/>
    <property type="project" value="UniProtKB-ARBA"/>
</dbReference>
<dbReference type="InterPro" id="IPR040077">
    <property type="entry name" value="GST_C_Theta"/>
</dbReference>
<evidence type="ECO:0000313" key="5">
    <source>
        <dbReference type="EMBL" id="MQL94346.1"/>
    </source>
</evidence>
<dbReference type="InterPro" id="IPR043377">
    <property type="entry name" value="GSTT1/2/3"/>
</dbReference>
<feature type="domain" description="GST C-terminal" evidence="4">
    <location>
        <begin position="45"/>
        <end position="181"/>
    </location>
</feature>
<gene>
    <name evidence="5" type="ORF">Taro_026998</name>
</gene>
<keyword evidence="2" id="KW-0216">Detoxification</keyword>
<dbReference type="PROSITE" id="PS50405">
    <property type="entry name" value="GST_CTER"/>
    <property type="match status" value="1"/>
</dbReference>
<dbReference type="PANTHER" id="PTHR44750:SF1">
    <property type="entry name" value="GLUTATHIONE S-TRANSFERASE T1-RELATED"/>
    <property type="match status" value="1"/>
</dbReference>
<dbReference type="Gene3D" id="1.20.1050.10">
    <property type="match status" value="1"/>
</dbReference>
<comment type="caution">
    <text evidence="5">The sequence shown here is derived from an EMBL/GenBank/DDBJ whole genome shotgun (WGS) entry which is preliminary data.</text>
</comment>
<evidence type="ECO:0000256" key="3">
    <source>
        <dbReference type="ARBA" id="ARBA00022679"/>
    </source>
</evidence>
<evidence type="ECO:0000313" key="6">
    <source>
        <dbReference type="Proteomes" id="UP000652761"/>
    </source>
</evidence>
<keyword evidence="6" id="KW-1185">Reference proteome</keyword>
<keyword evidence="3" id="KW-0808">Transferase</keyword>
<proteinExistence type="inferred from homology"/>
<reference evidence="5" key="1">
    <citation type="submission" date="2017-07" db="EMBL/GenBank/DDBJ databases">
        <title>Taro Niue Genome Assembly and Annotation.</title>
        <authorList>
            <person name="Atibalentja N."/>
            <person name="Keating K."/>
            <person name="Fields C.J."/>
        </authorList>
    </citation>
    <scope>NUCLEOTIDE SEQUENCE</scope>
    <source>
        <strain evidence="5">Niue_2</strain>
        <tissue evidence="5">Leaf</tissue>
    </source>
</reference>
<evidence type="ECO:0000256" key="1">
    <source>
        <dbReference type="ARBA" id="ARBA00009899"/>
    </source>
</evidence>
<dbReference type="OrthoDB" id="422574at2759"/>
<dbReference type="GO" id="GO:0016740">
    <property type="term" value="F:transferase activity"/>
    <property type="evidence" value="ECO:0007669"/>
    <property type="project" value="UniProtKB-KW"/>
</dbReference>
<dbReference type="PANTHER" id="PTHR44750">
    <property type="entry name" value="GLUTATHIONE S-TRANSFERASE T1-RELATED"/>
    <property type="match status" value="1"/>
</dbReference>
<comment type="similarity">
    <text evidence="1">Belongs to the GST superfamily. Theta family.</text>
</comment>
<dbReference type="CDD" id="cd03183">
    <property type="entry name" value="GST_C_Theta"/>
    <property type="match status" value="1"/>
</dbReference>